<comment type="function">
    <text evidence="8">Conversion of 1,4-dihydroxy-2-naphthoate (DHNA) to demethylmenaquinone (DMK).</text>
</comment>
<dbReference type="EMBL" id="JAVRHU010000002">
    <property type="protein sequence ID" value="MDT0621326.1"/>
    <property type="molecule type" value="Genomic_DNA"/>
</dbReference>
<dbReference type="NCBIfam" id="TIGR00751">
    <property type="entry name" value="menA"/>
    <property type="match status" value="1"/>
</dbReference>
<dbReference type="HAMAP" id="MF_01937">
    <property type="entry name" value="MenA_1"/>
    <property type="match status" value="1"/>
</dbReference>
<evidence type="ECO:0000256" key="7">
    <source>
        <dbReference type="ARBA" id="ARBA00023136"/>
    </source>
</evidence>
<feature type="transmembrane region" description="Helical" evidence="8">
    <location>
        <begin position="150"/>
        <end position="171"/>
    </location>
</feature>
<dbReference type="InterPro" id="IPR000537">
    <property type="entry name" value="UbiA_prenyltransferase"/>
</dbReference>
<name>A0ABU3BGR8_9FLAO</name>
<dbReference type="PANTHER" id="PTHR13929:SF0">
    <property type="entry name" value="UBIA PRENYLTRANSFERASE DOMAIN-CONTAINING PROTEIN 1"/>
    <property type="match status" value="1"/>
</dbReference>
<proteinExistence type="inferred from homology"/>
<comment type="pathway">
    <text evidence="8">Quinol/quinone metabolism; menaquinone biosynthesis; menaquinol from 1,4-dihydroxy-2-naphthoate: step 1/2.</text>
</comment>
<keyword evidence="7 8" id="KW-0472">Membrane</keyword>
<dbReference type="Proteomes" id="UP001250662">
    <property type="component" value="Unassembled WGS sequence"/>
</dbReference>
<keyword evidence="6 8" id="KW-1133">Transmembrane helix</keyword>
<evidence type="ECO:0000256" key="5">
    <source>
        <dbReference type="ARBA" id="ARBA00022692"/>
    </source>
</evidence>
<gene>
    <name evidence="8 10" type="primary">menA</name>
    <name evidence="10" type="ORF">RM520_06810</name>
</gene>
<keyword evidence="2 8" id="KW-0474">Menaquinone biosynthesis</keyword>
<keyword evidence="4 8" id="KW-0808">Transferase</keyword>
<dbReference type="CDD" id="cd13962">
    <property type="entry name" value="PT_UbiA_UBIAD1"/>
    <property type="match status" value="1"/>
</dbReference>
<dbReference type="InterPro" id="IPR026046">
    <property type="entry name" value="UBIAD1"/>
</dbReference>
<evidence type="ECO:0000256" key="4">
    <source>
        <dbReference type="ARBA" id="ARBA00022679"/>
    </source>
</evidence>
<evidence type="ECO:0000256" key="3">
    <source>
        <dbReference type="ARBA" id="ARBA00022475"/>
    </source>
</evidence>
<dbReference type="InterPro" id="IPR004657">
    <property type="entry name" value="MenA"/>
</dbReference>
<feature type="transmembrane region" description="Helical" evidence="8">
    <location>
        <begin position="280"/>
        <end position="301"/>
    </location>
</feature>
<dbReference type="RefSeq" id="WP_311387445.1">
    <property type="nucleotide sequence ID" value="NZ_JAVRHU010000002.1"/>
</dbReference>
<comment type="similarity">
    <text evidence="8">Belongs to the MenA family. Type 1 subfamily.</text>
</comment>
<evidence type="ECO:0000256" key="8">
    <source>
        <dbReference type="HAMAP-Rule" id="MF_01937"/>
    </source>
</evidence>
<evidence type="ECO:0000313" key="10">
    <source>
        <dbReference type="EMBL" id="MDT0621326.1"/>
    </source>
</evidence>
<reference evidence="10 11" key="1">
    <citation type="submission" date="2023-09" db="EMBL/GenBank/DDBJ databases">
        <authorList>
            <person name="Rey-Velasco X."/>
        </authorList>
    </citation>
    <scope>NUCLEOTIDE SEQUENCE [LARGE SCALE GENOMIC DNA]</scope>
    <source>
        <strain evidence="10 11">P007</strain>
    </source>
</reference>
<comment type="subcellular location">
    <subcellularLocation>
        <location evidence="8">Cell membrane</location>
        <topology evidence="8">Multi-pass membrane protein</topology>
    </subcellularLocation>
    <subcellularLocation>
        <location evidence="1">Membrane</location>
        <topology evidence="1">Multi-pass membrane protein</topology>
    </subcellularLocation>
</comment>
<dbReference type="Pfam" id="PF01040">
    <property type="entry name" value="UbiA"/>
    <property type="match status" value="1"/>
</dbReference>
<evidence type="ECO:0000256" key="9">
    <source>
        <dbReference type="NCBIfam" id="TIGR00751"/>
    </source>
</evidence>
<dbReference type="PIRSF" id="PIRSF005355">
    <property type="entry name" value="UBIAD1"/>
    <property type="match status" value="1"/>
</dbReference>
<evidence type="ECO:0000256" key="2">
    <source>
        <dbReference type="ARBA" id="ARBA00022428"/>
    </source>
</evidence>
<evidence type="ECO:0000256" key="6">
    <source>
        <dbReference type="ARBA" id="ARBA00022989"/>
    </source>
</evidence>
<keyword evidence="11" id="KW-1185">Reference proteome</keyword>
<dbReference type="PANTHER" id="PTHR13929">
    <property type="entry name" value="1,4-DIHYDROXY-2-NAPHTHOATE OCTAPRENYLTRANSFERASE"/>
    <property type="match status" value="1"/>
</dbReference>
<feature type="transmembrane region" description="Helical" evidence="8">
    <location>
        <begin position="177"/>
        <end position="197"/>
    </location>
</feature>
<comment type="catalytic activity">
    <reaction evidence="8">
        <text>an all-trans-polyprenyl diphosphate + 1,4-dihydroxy-2-naphthoate + H(+) = a 2-demethylmenaquinol + CO2 + diphosphate</text>
        <dbReference type="Rhea" id="RHEA:26478"/>
        <dbReference type="Rhea" id="RHEA-COMP:9563"/>
        <dbReference type="Rhea" id="RHEA-COMP:9564"/>
        <dbReference type="ChEBI" id="CHEBI:11173"/>
        <dbReference type="ChEBI" id="CHEBI:15378"/>
        <dbReference type="ChEBI" id="CHEBI:16526"/>
        <dbReference type="ChEBI" id="CHEBI:33019"/>
        <dbReference type="ChEBI" id="CHEBI:55437"/>
        <dbReference type="ChEBI" id="CHEBI:58914"/>
        <dbReference type="EC" id="2.5.1.74"/>
    </reaction>
</comment>
<feature type="transmembrane region" description="Helical" evidence="8">
    <location>
        <begin position="40"/>
        <end position="58"/>
    </location>
</feature>
<dbReference type="EC" id="2.5.1.74" evidence="8 9"/>
<organism evidence="10 11">
    <name type="scientific">Croceitalea vernalis</name>
    <dbReference type="NCBI Taxonomy" id="3075599"/>
    <lineage>
        <taxon>Bacteria</taxon>
        <taxon>Pseudomonadati</taxon>
        <taxon>Bacteroidota</taxon>
        <taxon>Flavobacteriia</taxon>
        <taxon>Flavobacteriales</taxon>
        <taxon>Flavobacteriaceae</taxon>
        <taxon>Croceitalea</taxon>
    </lineage>
</organism>
<feature type="transmembrane region" description="Helical" evidence="8">
    <location>
        <begin position="251"/>
        <end position="268"/>
    </location>
</feature>
<keyword evidence="3 8" id="KW-1003">Cell membrane</keyword>
<evidence type="ECO:0000256" key="1">
    <source>
        <dbReference type="ARBA" id="ARBA00004141"/>
    </source>
</evidence>
<keyword evidence="5 8" id="KW-0812">Transmembrane</keyword>
<feature type="transmembrane region" description="Helical" evidence="8">
    <location>
        <begin position="119"/>
        <end position="138"/>
    </location>
</feature>
<feature type="transmembrane region" description="Helical" evidence="8">
    <location>
        <begin position="225"/>
        <end position="245"/>
    </location>
</feature>
<protein>
    <recommendedName>
        <fullName evidence="8 9">1,4-dihydroxy-2-naphthoate octaprenyltransferase</fullName>
        <shortName evidence="8">DHNA-octaprenyltransferase</shortName>
        <ecNumber evidence="8 9">2.5.1.74</ecNumber>
    </recommendedName>
</protein>
<accession>A0ABU3BGR8</accession>
<feature type="transmembrane region" description="Helical" evidence="8">
    <location>
        <begin position="92"/>
        <end position="113"/>
    </location>
</feature>
<comment type="caution">
    <text evidence="10">The sequence shown here is derived from an EMBL/GenBank/DDBJ whole genome shotgun (WGS) entry which is preliminary data.</text>
</comment>
<sequence length="302" mass="33571">MNKLKAWISAARLRTLPLSISGILLGTALANQDGFNDVTILFLALATTIAFQITSNFANDYGDGVKGTDDETRIGPKRALQSGLLTRAELKLGIIIVALISFVLTLILVYYSFGIENLGYILLFLVLGLFSIWAALKYTMGDSPYGYQGLGDVFVFLFFGLLSVIGTKFLYGNQINLIDILPAIAIGFLCVGVLNLNNLRDVQSDKKHGKNTLVVKLGFENGKKYHYVLLSGSFICFLSYSLITFQSFHSFIYLIFFIPVVIHFVKVVQTNEPRKLDPELKKLALSTFFMALAFYIAINYFS</sequence>
<evidence type="ECO:0000313" key="11">
    <source>
        <dbReference type="Proteomes" id="UP001250662"/>
    </source>
</evidence>